<keyword evidence="2" id="KW-1185">Reference proteome</keyword>
<evidence type="ECO:0000313" key="2">
    <source>
        <dbReference type="Proteomes" id="UP000027170"/>
    </source>
</evidence>
<dbReference type="EMBL" id="JFZV01000002">
    <property type="protein sequence ID" value="KDN15439.1"/>
    <property type="molecule type" value="Genomic_DNA"/>
</dbReference>
<dbReference type="AlphaFoldDB" id="A0A066TC01"/>
<name>A0A066TC01_9NEIS</name>
<sequence>MNTSYCLPDTRAYPTDHIQNELLLHAANLVTPTSKAQTTLARESLQAEITRMLAQNNYTNLSVAMAMAANRDIYNILWDTMEAVLQAHNQTEVQWLALPVIVVGGAKENIRLPDTIPATAIAETFKNQPWSEPWNKIHWAAHLISDTVLTHIKANQWFAAKQNPQLATEFLNQLPHTPLSVESGQSVQVFYALGFASTDIQPALNYNLADTALPLMQVWHTHLATNGTTLFINPLSPQSPLNALRTGNAMRLRMACDVFTTNAIRTIRLQSPRVGVVIAAQEGGKILFGFNAADSAFELQPQTFHWPLTQTDNIDSIVQNFIDLLAECQVENIRLLHEPISIQTQLPSYAQSISMIGHNPLFSRSH</sequence>
<gene>
    <name evidence="1" type="ORF">SALWKB29_0543</name>
</gene>
<evidence type="ECO:0000313" key="1">
    <source>
        <dbReference type="EMBL" id="KDN15439.1"/>
    </source>
</evidence>
<protein>
    <recommendedName>
        <fullName evidence="3">Conjugal transfer protein</fullName>
    </recommendedName>
</protein>
<dbReference type="Proteomes" id="UP000027170">
    <property type="component" value="Unassembled WGS sequence"/>
</dbReference>
<proteinExistence type="predicted"/>
<comment type="caution">
    <text evidence="1">The sequence shown here is derived from an EMBL/GenBank/DDBJ whole genome shotgun (WGS) entry which is preliminary data.</text>
</comment>
<dbReference type="OrthoDB" id="9127182at2"/>
<dbReference type="RefSeq" id="WP_037406462.1">
    <property type="nucleotide sequence ID" value="NZ_JFZV01000002.1"/>
</dbReference>
<reference evidence="1 2" key="1">
    <citation type="submission" date="2014-03" db="EMBL/GenBank/DDBJ databases">
        <title>The genomes of two eusocial bee gut symbionts.</title>
        <authorList>
            <person name="Kwong W.K."/>
            <person name="Engel P."/>
            <person name="Koch H."/>
            <person name="Moran N.A."/>
        </authorList>
    </citation>
    <scope>NUCLEOTIDE SEQUENCE [LARGE SCALE GENOMIC DNA]</scope>
    <source>
        <strain evidence="2">wkB29</strain>
    </source>
</reference>
<evidence type="ECO:0008006" key="3">
    <source>
        <dbReference type="Google" id="ProtNLM"/>
    </source>
</evidence>
<organism evidence="1 2">
    <name type="scientific">Snodgrassella communis</name>
    <dbReference type="NCBI Taxonomy" id="2946699"/>
    <lineage>
        <taxon>Bacteria</taxon>
        <taxon>Pseudomonadati</taxon>
        <taxon>Pseudomonadota</taxon>
        <taxon>Betaproteobacteria</taxon>
        <taxon>Neisseriales</taxon>
        <taxon>Neisseriaceae</taxon>
        <taxon>Snodgrassella</taxon>
    </lineage>
</organism>
<accession>A0A066TC01</accession>
<dbReference type="eggNOG" id="ENOG502Z98Z">
    <property type="taxonomic scope" value="Bacteria"/>
</dbReference>